<name>A0ABU3L368_9FLAO</name>
<protein>
    <submittedName>
        <fullName evidence="3">Response regulator</fullName>
    </submittedName>
</protein>
<dbReference type="Pfam" id="PF00072">
    <property type="entry name" value="Response_reg"/>
    <property type="match status" value="1"/>
</dbReference>
<dbReference type="PANTHER" id="PTHR44520:SF2">
    <property type="entry name" value="RESPONSE REGULATOR RCP1"/>
    <property type="match status" value="1"/>
</dbReference>
<dbReference type="InterPro" id="IPR001789">
    <property type="entry name" value="Sig_transdc_resp-reg_receiver"/>
</dbReference>
<keyword evidence="1" id="KW-0597">Phosphoprotein</keyword>
<feature type="modified residue" description="4-aspartylphosphate" evidence="1">
    <location>
        <position position="64"/>
    </location>
</feature>
<dbReference type="PANTHER" id="PTHR44520">
    <property type="entry name" value="RESPONSE REGULATOR RCP1-RELATED"/>
    <property type="match status" value="1"/>
</dbReference>
<evidence type="ECO:0000259" key="2">
    <source>
        <dbReference type="PROSITE" id="PS50110"/>
    </source>
</evidence>
<evidence type="ECO:0000256" key="1">
    <source>
        <dbReference type="PROSITE-ProRule" id="PRU00169"/>
    </source>
</evidence>
<keyword evidence="4" id="KW-1185">Reference proteome</keyword>
<feature type="domain" description="Response regulatory" evidence="2">
    <location>
        <begin position="10"/>
        <end position="131"/>
    </location>
</feature>
<evidence type="ECO:0000313" key="3">
    <source>
        <dbReference type="EMBL" id="MDT7827746.1"/>
    </source>
</evidence>
<dbReference type="PROSITE" id="PS50110">
    <property type="entry name" value="RESPONSE_REGULATORY"/>
    <property type="match status" value="1"/>
</dbReference>
<comment type="caution">
    <text evidence="3">The sequence shown here is derived from an EMBL/GenBank/DDBJ whole genome shotgun (WGS) entry which is preliminary data.</text>
</comment>
<dbReference type="SUPFAM" id="SSF52172">
    <property type="entry name" value="CheY-like"/>
    <property type="match status" value="1"/>
</dbReference>
<organism evidence="3 4">
    <name type="scientific">Pricia mediterranea</name>
    <dbReference type="NCBI Taxonomy" id="3076079"/>
    <lineage>
        <taxon>Bacteria</taxon>
        <taxon>Pseudomonadati</taxon>
        <taxon>Bacteroidota</taxon>
        <taxon>Flavobacteriia</taxon>
        <taxon>Flavobacteriales</taxon>
        <taxon>Flavobacteriaceae</taxon>
        <taxon>Pricia</taxon>
    </lineage>
</organism>
<dbReference type="InterPro" id="IPR052893">
    <property type="entry name" value="TCS_response_regulator"/>
</dbReference>
<dbReference type="RefSeq" id="WP_314012803.1">
    <property type="nucleotide sequence ID" value="NZ_JAVTTP010000001.1"/>
</dbReference>
<accession>A0ABU3L368</accession>
<reference evidence="3 4" key="1">
    <citation type="submission" date="2023-09" db="EMBL/GenBank/DDBJ databases">
        <title>Novel taxa isolated from Blanes Bay.</title>
        <authorList>
            <person name="Rey-Velasco X."/>
            <person name="Lucena T."/>
        </authorList>
    </citation>
    <scope>NUCLEOTIDE SEQUENCE [LARGE SCALE GENOMIC DNA]</scope>
    <source>
        <strain evidence="3 4">S334</strain>
    </source>
</reference>
<dbReference type="Gene3D" id="3.40.50.2300">
    <property type="match status" value="1"/>
</dbReference>
<dbReference type="SMART" id="SM00448">
    <property type="entry name" value="REC"/>
    <property type="match status" value="1"/>
</dbReference>
<evidence type="ECO:0000313" key="4">
    <source>
        <dbReference type="Proteomes" id="UP001250656"/>
    </source>
</evidence>
<dbReference type="Proteomes" id="UP001250656">
    <property type="component" value="Unassembled WGS sequence"/>
</dbReference>
<dbReference type="InterPro" id="IPR011006">
    <property type="entry name" value="CheY-like_superfamily"/>
</dbReference>
<sequence length="151" mass="17447">MAPTLVKDLFLLLTDDDEDDREIFKETAEELETKVKVDTLNDGQELMEFLSDKDNRLPDILFLDINMPHKNGLDSLCEIRATPRLNDLCIIMYSTSNYPLDVKKAYDLGANGFIEKPSSHIKLKEILQRVIDMDWKDPCSKLDELNFVLRP</sequence>
<proteinExistence type="predicted"/>
<gene>
    <name evidence="3" type="ORF">RQM65_03585</name>
</gene>
<dbReference type="EMBL" id="JAVTTP010000001">
    <property type="protein sequence ID" value="MDT7827746.1"/>
    <property type="molecule type" value="Genomic_DNA"/>
</dbReference>